<dbReference type="KEGG" id="pgv:SL003B_1688"/>
<dbReference type="EMBL" id="CP002568">
    <property type="protein sequence ID" value="ADZ70116.1"/>
    <property type="molecule type" value="Genomic_DNA"/>
</dbReference>
<dbReference type="Proteomes" id="UP000008130">
    <property type="component" value="Chromosome"/>
</dbReference>
<keyword evidence="2" id="KW-1185">Reference proteome</keyword>
<dbReference type="STRING" id="991905.SL003B_1688"/>
<gene>
    <name evidence="1" type="ordered locus">SL003B_1688</name>
</gene>
<organism evidence="1 2">
    <name type="scientific">Polymorphum gilvum (strain LMG 25793 / CGMCC 1.9160 / SL003B-26A1)</name>
    <dbReference type="NCBI Taxonomy" id="991905"/>
    <lineage>
        <taxon>Bacteria</taxon>
        <taxon>Pseudomonadati</taxon>
        <taxon>Pseudomonadota</taxon>
        <taxon>Alphaproteobacteria</taxon>
        <taxon>Rhodobacterales</taxon>
        <taxon>Paracoccaceae</taxon>
        <taxon>Polymorphum</taxon>
    </lineage>
</organism>
<dbReference type="eggNOG" id="ENOG502ZUBN">
    <property type="taxonomic scope" value="Bacteria"/>
</dbReference>
<dbReference type="RefSeq" id="WP_013652433.1">
    <property type="nucleotide sequence ID" value="NC_015259.1"/>
</dbReference>
<reference evidence="1 2" key="1">
    <citation type="journal article" date="2011" name="J. Bacteriol.">
        <title>Complete genome sequence of Polymorphum gilvum SL003B-26A1T, a crude oil-degrading bacterium from oil-polluted saline soil.</title>
        <authorList>
            <person name="Li S.G."/>
            <person name="Tang Y.Q."/>
            <person name="Nie Y."/>
            <person name="Cai M."/>
            <person name="Wu X.L."/>
        </authorList>
    </citation>
    <scope>NUCLEOTIDE SEQUENCE [LARGE SCALE GENOMIC DNA]</scope>
    <source>
        <strain evidence="2">LMG 25793 / CGMCC 1.9160 / SL003B-26A1</strain>
    </source>
</reference>
<name>F2J5N2_POLGS</name>
<evidence type="ECO:0000313" key="1">
    <source>
        <dbReference type="EMBL" id="ADZ70116.1"/>
    </source>
</evidence>
<dbReference type="AlphaFoldDB" id="F2J5N2"/>
<accession>F2J5N2</accession>
<proteinExistence type="predicted"/>
<protein>
    <submittedName>
        <fullName evidence="1">Uncharacterized protein</fullName>
    </submittedName>
</protein>
<sequence>MAADPYATVAGGPDSFGRKARIVTPAASDIDPIPKAVVLCGPGDITVVPADNADGDTVAFTDVGAGFVPPFRVRRVTAATAVVATIED</sequence>
<dbReference type="HOGENOM" id="CLU_2466382_0_0_5"/>
<dbReference type="OrthoDB" id="7916272at2"/>
<evidence type="ECO:0000313" key="2">
    <source>
        <dbReference type="Proteomes" id="UP000008130"/>
    </source>
</evidence>